<protein>
    <recommendedName>
        <fullName evidence="5">Transport permease protein</fullName>
    </recommendedName>
</protein>
<evidence type="ECO:0000256" key="4">
    <source>
        <dbReference type="ARBA" id="ARBA00023136"/>
    </source>
</evidence>
<dbReference type="AlphaFoldDB" id="A0A418VCB1"/>
<keyword evidence="2 5" id="KW-0812">Transmembrane</keyword>
<gene>
    <name evidence="7" type="ORF">D3875_14720</name>
</gene>
<dbReference type="PIRSF" id="PIRSF006648">
    <property type="entry name" value="DrrB"/>
    <property type="match status" value="1"/>
</dbReference>
<dbReference type="PANTHER" id="PTHR43077">
    <property type="entry name" value="TRANSPORT PERMEASE YVFS-RELATED"/>
    <property type="match status" value="1"/>
</dbReference>
<dbReference type="PANTHER" id="PTHR43077:SF11">
    <property type="entry name" value="TRANSPORT PERMEASE YVFS-RELATED"/>
    <property type="match status" value="1"/>
</dbReference>
<organism evidence="7 8">
    <name type="scientific">Deinococcus cavernae</name>
    <dbReference type="NCBI Taxonomy" id="2320857"/>
    <lineage>
        <taxon>Bacteria</taxon>
        <taxon>Thermotogati</taxon>
        <taxon>Deinococcota</taxon>
        <taxon>Deinococci</taxon>
        <taxon>Deinococcales</taxon>
        <taxon>Deinococcaceae</taxon>
        <taxon>Deinococcus</taxon>
    </lineage>
</organism>
<feature type="transmembrane region" description="Helical" evidence="5">
    <location>
        <begin position="239"/>
        <end position="260"/>
    </location>
</feature>
<evidence type="ECO:0000256" key="3">
    <source>
        <dbReference type="ARBA" id="ARBA00022989"/>
    </source>
</evidence>
<dbReference type="InterPro" id="IPR051328">
    <property type="entry name" value="T7SS_ABC-Transporter"/>
</dbReference>
<dbReference type="Pfam" id="PF01061">
    <property type="entry name" value="ABC2_membrane"/>
    <property type="match status" value="1"/>
</dbReference>
<evidence type="ECO:0000259" key="6">
    <source>
        <dbReference type="PROSITE" id="PS51012"/>
    </source>
</evidence>
<feature type="transmembrane region" description="Helical" evidence="5">
    <location>
        <begin position="185"/>
        <end position="204"/>
    </location>
</feature>
<comment type="similarity">
    <text evidence="5">Belongs to the ABC-2 integral membrane protein family.</text>
</comment>
<keyword evidence="5" id="KW-1003">Cell membrane</keyword>
<keyword evidence="5" id="KW-0813">Transport</keyword>
<keyword evidence="3 5" id="KW-1133">Transmembrane helix</keyword>
<sequence length="268" mass="28482">MTTPTLTLPAPTSTRRTPLLPALGQLVRAELRRMFRNPMFALGTIGFPILFFGLFGLPNIREVTASGVNVGQLILVNFGAYSLLSLAMFSFGSAVAAERTGGWLRLLRASPLPTLPYFTAKVVAALLFSAMALGALYAFAHFAGGVTLPLGLALTVLVKLLLGMIALISMGLAVGFLANPQAAQITAQIVAVIMSFASGLFVPLEELPRFVQQLAPFLPAYHLSQLVGGTLSPGHTSQAAHWLALAAFTLVFGALAVWGFRKDESREQ</sequence>
<comment type="subcellular location">
    <subcellularLocation>
        <location evidence="5">Cell membrane</location>
        <topology evidence="5">Multi-pass membrane protein</topology>
    </subcellularLocation>
    <subcellularLocation>
        <location evidence="1">Membrane</location>
        <topology evidence="1">Multi-pass membrane protein</topology>
    </subcellularLocation>
</comment>
<evidence type="ECO:0000313" key="7">
    <source>
        <dbReference type="EMBL" id="RJF73783.1"/>
    </source>
</evidence>
<feature type="transmembrane region" description="Helical" evidence="5">
    <location>
        <begin position="152"/>
        <end position="178"/>
    </location>
</feature>
<evidence type="ECO:0000256" key="1">
    <source>
        <dbReference type="ARBA" id="ARBA00004141"/>
    </source>
</evidence>
<feature type="transmembrane region" description="Helical" evidence="5">
    <location>
        <begin position="118"/>
        <end position="140"/>
    </location>
</feature>
<dbReference type="PROSITE" id="PS51012">
    <property type="entry name" value="ABC_TM2"/>
    <property type="match status" value="1"/>
</dbReference>
<evidence type="ECO:0000256" key="5">
    <source>
        <dbReference type="RuleBase" id="RU361157"/>
    </source>
</evidence>
<dbReference type="GO" id="GO:0043190">
    <property type="term" value="C:ATP-binding cassette (ABC) transporter complex"/>
    <property type="evidence" value="ECO:0007669"/>
    <property type="project" value="InterPro"/>
</dbReference>
<feature type="domain" description="ABC transmembrane type-2" evidence="6">
    <location>
        <begin position="39"/>
        <end position="263"/>
    </location>
</feature>
<dbReference type="InterPro" id="IPR047817">
    <property type="entry name" value="ABC2_TM_bact-type"/>
</dbReference>
<proteinExistence type="inferred from homology"/>
<dbReference type="RefSeq" id="WP_119766542.1">
    <property type="nucleotide sequence ID" value="NZ_QYUJ01000014.1"/>
</dbReference>
<reference evidence="7 8" key="1">
    <citation type="submission" date="2018-09" db="EMBL/GenBank/DDBJ databases">
        <authorList>
            <person name="Zhu H."/>
        </authorList>
    </citation>
    <scope>NUCLEOTIDE SEQUENCE [LARGE SCALE GENOMIC DNA]</scope>
    <source>
        <strain evidence="7 8">K2S05-167</strain>
    </source>
</reference>
<dbReference type="EMBL" id="QYUJ01000014">
    <property type="protein sequence ID" value="RJF73783.1"/>
    <property type="molecule type" value="Genomic_DNA"/>
</dbReference>
<feature type="transmembrane region" description="Helical" evidence="5">
    <location>
        <begin position="39"/>
        <end position="58"/>
    </location>
</feature>
<dbReference type="GO" id="GO:0140359">
    <property type="term" value="F:ABC-type transporter activity"/>
    <property type="evidence" value="ECO:0007669"/>
    <property type="project" value="InterPro"/>
</dbReference>
<evidence type="ECO:0000256" key="2">
    <source>
        <dbReference type="ARBA" id="ARBA00022692"/>
    </source>
</evidence>
<dbReference type="InterPro" id="IPR000412">
    <property type="entry name" value="ABC_2_transport"/>
</dbReference>
<keyword evidence="4 5" id="KW-0472">Membrane</keyword>
<comment type="caution">
    <text evidence="7">The sequence shown here is derived from an EMBL/GenBank/DDBJ whole genome shotgun (WGS) entry which is preliminary data.</text>
</comment>
<accession>A0A418VCB1</accession>
<evidence type="ECO:0000313" key="8">
    <source>
        <dbReference type="Proteomes" id="UP000286287"/>
    </source>
</evidence>
<feature type="transmembrane region" description="Helical" evidence="5">
    <location>
        <begin position="78"/>
        <end position="97"/>
    </location>
</feature>
<dbReference type="OrthoDB" id="63188at2"/>
<dbReference type="Proteomes" id="UP000286287">
    <property type="component" value="Unassembled WGS sequence"/>
</dbReference>
<name>A0A418VCB1_9DEIO</name>
<dbReference type="InterPro" id="IPR013525">
    <property type="entry name" value="ABC2_TM"/>
</dbReference>
<keyword evidence="8" id="KW-1185">Reference proteome</keyword>